<proteinExistence type="predicted"/>
<dbReference type="AlphaFoldDB" id="M7YQV5"/>
<evidence type="ECO:0000313" key="1">
    <source>
        <dbReference type="EMBL" id="EMS49401.1"/>
    </source>
</evidence>
<name>M7YQV5_TRIUA</name>
<gene>
    <name evidence="1" type="ORF">TRIUR3_16257</name>
</gene>
<protein>
    <submittedName>
        <fullName evidence="1">Uncharacterized protein</fullName>
    </submittedName>
</protein>
<reference evidence="1" key="1">
    <citation type="journal article" date="2013" name="Nature">
        <title>Draft genome of the wheat A-genome progenitor Triticum urartu.</title>
        <authorList>
            <person name="Ling H.Q."/>
            <person name="Zhao S."/>
            <person name="Liu D."/>
            <person name="Wang J."/>
            <person name="Sun H."/>
            <person name="Zhang C."/>
            <person name="Fan H."/>
            <person name="Li D."/>
            <person name="Dong L."/>
            <person name="Tao Y."/>
            <person name="Gao C."/>
            <person name="Wu H."/>
            <person name="Li Y."/>
            <person name="Cui Y."/>
            <person name="Guo X."/>
            <person name="Zheng S."/>
            <person name="Wang B."/>
            <person name="Yu K."/>
            <person name="Liang Q."/>
            <person name="Yang W."/>
            <person name="Lou X."/>
            <person name="Chen J."/>
            <person name="Feng M."/>
            <person name="Jian J."/>
            <person name="Zhang X."/>
            <person name="Luo G."/>
            <person name="Jiang Y."/>
            <person name="Liu J."/>
            <person name="Wang Z."/>
            <person name="Sha Y."/>
            <person name="Zhang B."/>
            <person name="Wu H."/>
            <person name="Tang D."/>
            <person name="Shen Q."/>
            <person name="Xue P."/>
            <person name="Zou S."/>
            <person name="Wang X."/>
            <person name="Liu X."/>
            <person name="Wang F."/>
            <person name="Yang Y."/>
            <person name="An X."/>
            <person name="Dong Z."/>
            <person name="Zhang K."/>
            <person name="Zhang X."/>
            <person name="Luo M.C."/>
            <person name="Dvorak J."/>
            <person name="Tong Y."/>
            <person name="Wang J."/>
            <person name="Yang H."/>
            <person name="Li Z."/>
            <person name="Wang D."/>
            <person name="Zhang A."/>
            <person name="Wang J."/>
        </authorList>
    </citation>
    <scope>NUCLEOTIDE SEQUENCE</scope>
</reference>
<dbReference type="EMBL" id="KD243599">
    <property type="protein sequence ID" value="EMS49401.1"/>
    <property type="molecule type" value="Genomic_DNA"/>
</dbReference>
<accession>M7YQV5</accession>
<organism evidence="1">
    <name type="scientific">Triticum urartu</name>
    <name type="common">Red wild einkorn</name>
    <name type="synonym">Crithodium urartu</name>
    <dbReference type="NCBI Taxonomy" id="4572"/>
    <lineage>
        <taxon>Eukaryota</taxon>
        <taxon>Viridiplantae</taxon>
        <taxon>Streptophyta</taxon>
        <taxon>Embryophyta</taxon>
        <taxon>Tracheophyta</taxon>
        <taxon>Spermatophyta</taxon>
        <taxon>Magnoliopsida</taxon>
        <taxon>Liliopsida</taxon>
        <taxon>Poales</taxon>
        <taxon>Poaceae</taxon>
        <taxon>BOP clade</taxon>
        <taxon>Pooideae</taxon>
        <taxon>Triticodae</taxon>
        <taxon>Triticeae</taxon>
        <taxon>Triticinae</taxon>
        <taxon>Triticum</taxon>
    </lineage>
</organism>
<sequence>MGIPAAVPRLLPNLVFVFAHLRCLSSWLLGACIGYPNNSDYADHHHHHQGQ</sequence>